<keyword evidence="2" id="KW-1185">Reference proteome</keyword>
<sequence>MLQVPKLRVCVMPHRNRIAAWFPDQPLDGKLFVGNDTRLTVQYMYGRRLRKLTQRLR</sequence>
<evidence type="ECO:0000313" key="2">
    <source>
        <dbReference type="Proteomes" id="UP000001998"/>
    </source>
</evidence>
<protein>
    <submittedName>
        <fullName evidence="1">BcepNY3gp64</fullName>
    </submittedName>
</protein>
<accession>A6N3H2</accession>
<dbReference type="Proteomes" id="UP000001998">
    <property type="component" value="Segment"/>
</dbReference>
<proteinExistence type="predicted"/>
<organism evidence="1 2">
    <name type="scientific">Burkholderia phage BcepNY3</name>
    <dbReference type="NCBI Taxonomy" id="2881397"/>
    <lineage>
        <taxon>Viruses</taxon>
        <taxon>Duplodnaviria</taxon>
        <taxon>Heunggongvirae</taxon>
        <taxon>Uroviricota</taxon>
        <taxon>Caudoviricetes</taxon>
        <taxon>Naesvirus</taxon>
        <taxon>Naesvirus bcepNY3</taxon>
    </lineage>
</organism>
<name>A6N3H2_9CAUD</name>
<dbReference type="GeneID" id="5291065"/>
<evidence type="ECO:0000313" key="1">
    <source>
        <dbReference type="EMBL" id="ABR10599.1"/>
    </source>
</evidence>
<reference evidence="1 2" key="1">
    <citation type="submission" date="2007-05" db="EMBL/GenBank/DDBJ databases">
        <title>Complete genomic sequence of phage BcepNY3, a new member of the Burkholderia phage Bcep781 family.</title>
        <authorList>
            <person name="Summer E.J."/>
            <person name="Orchard R.C."/>
            <person name="Attenhofer K."/>
            <person name="Coffey A."/>
            <person name="Gill J.J."/>
            <person name="Gonzalez C.F."/>
            <person name="Young R."/>
        </authorList>
    </citation>
    <scope>NUCLEOTIDE SEQUENCE [LARGE SCALE GENOMIC DNA]</scope>
</reference>
<gene>
    <name evidence="1" type="ORF">BcepNY3gene64</name>
</gene>
<dbReference type="EMBL" id="EF602154">
    <property type="protein sequence ID" value="ABR10599.1"/>
    <property type="molecule type" value="Genomic_DNA"/>
</dbReference>
<dbReference type="RefSeq" id="YP_001294902.1">
    <property type="nucleotide sequence ID" value="NC_009604.1"/>
</dbReference>
<dbReference type="KEGG" id="vg:5291065"/>